<dbReference type="Proteomes" id="UP001589611">
    <property type="component" value="Unassembled WGS sequence"/>
</dbReference>
<sequence>MTTAQTQPTEPLPEWAHTEQPPARRRRVWPWIVAVLVVAGLAVAAWFAGEWIARDIVTSTIREQVITQLALPADQEVDVSVAGAVLPQLIAGTLDDVTVASDDVKLGALVGDVTVHAQDIAIRGDAAAGAASATVVLDADQVRTLLSTVENFPADSVGLAEPNVTMATDLRFFGLEVPVGVALTPSAVDGDIVLTPASLQLAGNEVSADALRDQFGAVTDTVLRDWTICIASYIPAGVRLADISVTGEHVVAELDIDGAIVGDPALQQPGACA</sequence>
<dbReference type="RefSeq" id="WP_344712494.1">
    <property type="nucleotide sequence ID" value="NZ_BAAAWH010000001.1"/>
</dbReference>
<accession>A0ABV5SZX6</accession>
<reference evidence="3 4" key="1">
    <citation type="submission" date="2024-09" db="EMBL/GenBank/DDBJ databases">
        <authorList>
            <person name="Sun Q."/>
            <person name="Mori K."/>
        </authorList>
    </citation>
    <scope>NUCLEOTIDE SEQUENCE [LARGE SCALE GENOMIC DNA]</scope>
    <source>
        <strain evidence="3 4">JCM 1342</strain>
    </source>
</reference>
<keyword evidence="2" id="KW-0472">Membrane</keyword>
<evidence type="ECO:0000256" key="1">
    <source>
        <dbReference type="SAM" id="MobiDB-lite"/>
    </source>
</evidence>
<keyword evidence="2" id="KW-1133">Transmembrane helix</keyword>
<evidence type="ECO:0000256" key="2">
    <source>
        <dbReference type="SAM" id="Phobius"/>
    </source>
</evidence>
<feature type="region of interest" description="Disordered" evidence="1">
    <location>
        <begin position="1"/>
        <end position="20"/>
    </location>
</feature>
<protein>
    <submittedName>
        <fullName evidence="3">DUF2993 domain-containing protein</fullName>
    </submittedName>
</protein>
<keyword evidence="4" id="KW-1185">Reference proteome</keyword>
<feature type="transmembrane region" description="Helical" evidence="2">
    <location>
        <begin position="28"/>
        <end position="49"/>
    </location>
</feature>
<dbReference type="EMBL" id="JBHMBE010000003">
    <property type="protein sequence ID" value="MFB9645915.1"/>
    <property type="molecule type" value="Genomic_DNA"/>
</dbReference>
<evidence type="ECO:0000313" key="4">
    <source>
        <dbReference type="Proteomes" id="UP001589611"/>
    </source>
</evidence>
<organism evidence="3 4">
    <name type="scientific">Microbacterium terregens</name>
    <dbReference type="NCBI Taxonomy" id="69363"/>
    <lineage>
        <taxon>Bacteria</taxon>
        <taxon>Bacillati</taxon>
        <taxon>Actinomycetota</taxon>
        <taxon>Actinomycetes</taxon>
        <taxon>Micrococcales</taxon>
        <taxon>Microbacteriaceae</taxon>
        <taxon>Microbacterium</taxon>
    </lineage>
</organism>
<gene>
    <name evidence="3" type="ORF">ACFFPJ_08900</name>
</gene>
<dbReference type="Pfam" id="PF11209">
    <property type="entry name" value="LmeA"/>
    <property type="match status" value="1"/>
</dbReference>
<evidence type="ECO:0000313" key="3">
    <source>
        <dbReference type="EMBL" id="MFB9645915.1"/>
    </source>
</evidence>
<dbReference type="InterPro" id="IPR021373">
    <property type="entry name" value="DUF2993"/>
</dbReference>
<keyword evidence="2" id="KW-0812">Transmembrane</keyword>
<comment type="caution">
    <text evidence="3">The sequence shown here is derived from an EMBL/GenBank/DDBJ whole genome shotgun (WGS) entry which is preliminary data.</text>
</comment>
<proteinExistence type="predicted"/>
<name>A0ABV5SZX6_9MICO</name>